<dbReference type="KEGG" id="hoh:Hoch_0407"/>
<dbReference type="HOGENOM" id="CLU_2617102_0_0_7"/>
<dbReference type="GO" id="GO:0003677">
    <property type="term" value="F:DNA binding"/>
    <property type="evidence" value="ECO:0007669"/>
    <property type="project" value="InterPro"/>
</dbReference>
<sequence>MSLLVELRGRHVQQALELLGWTGGMLADAAHLSTSEIAKLLDDRAPMLNVVINCIRALEAAGIRFESGPEGVRVRAAP</sequence>
<organism evidence="1 2">
    <name type="scientific">Haliangium ochraceum (strain DSM 14365 / JCM 11303 / SMP-2)</name>
    <dbReference type="NCBI Taxonomy" id="502025"/>
    <lineage>
        <taxon>Bacteria</taxon>
        <taxon>Pseudomonadati</taxon>
        <taxon>Myxococcota</taxon>
        <taxon>Polyangia</taxon>
        <taxon>Haliangiales</taxon>
        <taxon>Kofleriaceae</taxon>
        <taxon>Haliangium</taxon>
    </lineage>
</organism>
<dbReference type="EMBL" id="CP001804">
    <property type="protein sequence ID" value="ACY13048.1"/>
    <property type="molecule type" value="Genomic_DNA"/>
</dbReference>
<evidence type="ECO:0000313" key="1">
    <source>
        <dbReference type="EMBL" id="ACY13048.1"/>
    </source>
</evidence>
<dbReference type="Gene3D" id="1.10.260.40">
    <property type="entry name" value="lambda repressor-like DNA-binding domains"/>
    <property type="match status" value="1"/>
</dbReference>
<dbReference type="Proteomes" id="UP000001880">
    <property type="component" value="Chromosome"/>
</dbReference>
<protein>
    <submittedName>
        <fullName evidence="1">Uncharacterized protein</fullName>
    </submittedName>
</protein>
<dbReference type="AlphaFoldDB" id="D0LJ19"/>
<accession>D0LJ19</accession>
<proteinExistence type="predicted"/>
<evidence type="ECO:0000313" key="2">
    <source>
        <dbReference type="Proteomes" id="UP000001880"/>
    </source>
</evidence>
<dbReference type="InterPro" id="IPR010982">
    <property type="entry name" value="Lambda_DNA-bd_dom_sf"/>
</dbReference>
<name>D0LJ19_HALO1</name>
<gene>
    <name evidence="1" type="ordered locus">Hoch_0407</name>
</gene>
<keyword evidence="2" id="KW-1185">Reference proteome</keyword>
<reference evidence="1 2" key="1">
    <citation type="journal article" date="2010" name="Stand. Genomic Sci.">
        <title>Complete genome sequence of Haliangium ochraceum type strain (SMP-2).</title>
        <authorList>
            <consortium name="US DOE Joint Genome Institute (JGI-PGF)"/>
            <person name="Ivanova N."/>
            <person name="Daum C."/>
            <person name="Lang E."/>
            <person name="Abt B."/>
            <person name="Kopitz M."/>
            <person name="Saunders E."/>
            <person name="Lapidus A."/>
            <person name="Lucas S."/>
            <person name="Glavina Del Rio T."/>
            <person name="Nolan M."/>
            <person name="Tice H."/>
            <person name="Copeland A."/>
            <person name="Cheng J.F."/>
            <person name="Chen F."/>
            <person name="Bruce D."/>
            <person name="Goodwin L."/>
            <person name="Pitluck S."/>
            <person name="Mavromatis K."/>
            <person name="Pati A."/>
            <person name="Mikhailova N."/>
            <person name="Chen A."/>
            <person name="Palaniappan K."/>
            <person name="Land M."/>
            <person name="Hauser L."/>
            <person name="Chang Y.J."/>
            <person name="Jeffries C.D."/>
            <person name="Detter J.C."/>
            <person name="Brettin T."/>
            <person name="Rohde M."/>
            <person name="Goker M."/>
            <person name="Bristow J."/>
            <person name="Markowitz V."/>
            <person name="Eisen J.A."/>
            <person name="Hugenholtz P."/>
            <person name="Kyrpides N.C."/>
            <person name="Klenk H.P."/>
        </authorList>
    </citation>
    <scope>NUCLEOTIDE SEQUENCE [LARGE SCALE GENOMIC DNA]</scope>
    <source>
        <strain evidence="2">DSM 14365 / CIP 107738 / JCM 11303 / AJ 13395 / SMP-2</strain>
    </source>
</reference>